<feature type="domain" description="DUF7033" evidence="1">
    <location>
        <begin position="80"/>
        <end position="168"/>
    </location>
</feature>
<organism evidence="2 3">
    <name type="scientific">Profundicola chukchiensis</name>
    <dbReference type="NCBI Taxonomy" id="2961959"/>
    <lineage>
        <taxon>Bacteria</taxon>
        <taxon>Pseudomonadati</taxon>
        <taxon>Bacteroidota</taxon>
        <taxon>Flavobacteriia</taxon>
        <taxon>Flavobacteriales</taxon>
        <taxon>Weeksellaceae</taxon>
        <taxon>Profundicola</taxon>
    </lineage>
</organism>
<evidence type="ECO:0000313" key="3">
    <source>
        <dbReference type="Proteomes" id="UP001152599"/>
    </source>
</evidence>
<dbReference type="Proteomes" id="UP001152599">
    <property type="component" value="Unassembled WGS sequence"/>
</dbReference>
<accession>A0A9X4MYL2</accession>
<name>A0A9X4MYL2_9FLAO</name>
<evidence type="ECO:0000259" key="1">
    <source>
        <dbReference type="Pfam" id="PF23019"/>
    </source>
</evidence>
<proteinExistence type="predicted"/>
<keyword evidence="3" id="KW-1185">Reference proteome</keyword>
<evidence type="ECO:0000313" key="2">
    <source>
        <dbReference type="EMBL" id="MDG4945227.1"/>
    </source>
</evidence>
<dbReference type="InterPro" id="IPR054297">
    <property type="entry name" value="DUF7033"/>
</dbReference>
<reference evidence="2" key="1">
    <citation type="submission" date="2022-07" db="EMBL/GenBank/DDBJ databases">
        <title>Description and genome-wide analysis of Profundicola chukchiensis gen. nov., sp. nov., marine bacteria isolated from bottom sediments of the Chukchi Sea.</title>
        <authorList>
            <person name="Romanenko L."/>
            <person name="Otstavnykh N."/>
            <person name="Kurilenko V."/>
            <person name="Eremeev V."/>
            <person name="Velansky P."/>
            <person name="Mikhailov V."/>
            <person name="Isaeva M."/>
        </authorList>
    </citation>
    <scope>NUCLEOTIDE SEQUENCE</scope>
    <source>
        <strain evidence="2">KMM 9713</strain>
    </source>
</reference>
<sequence>MKQEIWVYSAKQSPRLDYVLNFISKIWGISFKITSDIDEFTQIKTAKINYSHQDIGGIQIQPQKLLFEKGYKLFDFSNLELDSFAMIFFLLSRYEEYVIQERDAHNRFLGSSSYLFKTNRLKLPWVDVLIENLKNSILEGYPDISFKQKEFKKQLTIDIDQAYLYQNKSFKRFVGANLRDALKLKLISIARRKLSYFFLMKDPWDIYQEIKINFEHELNKPIFFFQVGDYAEFDKNLNFKNKSFQKLIKNIDKWASVGLHPSYQSNQDASILKTEVERLEQILGKPVAKSRQHYIKLDLPSTYQNLFANGIQEDYSMGFADQLGFRAGTAYSFNWYDLSQEKETGLKIHPFCAMDVTFKNYLRNTPHQAHEKIYELENTIKLTGGSFCMICHNESLSDFGEWKGWRESLLSSFIS</sequence>
<gene>
    <name evidence="2" type="ORF">NMK71_02270</name>
</gene>
<dbReference type="EMBL" id="JANCMU010000001">
    <property type="protein sequence ID" value="MDG4945227.1"/>
    <property type="molecule type" value="Genomic_DNA"/>
</dbReference>
<dbReference type="CDD" id="cd10931">
    <property type="entry name" value="CE4_u7"/>
    <property type="match status" value="1"/>
</dbReference>
<dbReference type="AlphaFoldDB" id="A0A9X4MYL2"/>
<dbReference type="Pfam" id="PF23019">
    <property type="entry name" value="DUF7033"/>
    <property type="match status" value="1"/>
</dbReference>
<comment type="caution">
    <text evidence="2">The sequence shown here is derived from an EMBL/GenBank/DDBJ whole genome shotgun (WGS) entry which is preliminary data.</text>
</comment>
<protein>
    <recommendedName>
        <fullName evidence="1">DUF7033 domain-containing protein</fullName>
    </recommendedName>
</protein>
<dbReference type="RefSeq" id="WP_304419912.1">
    <property type="nucleotide sequence ID" value="NZ_JANCMU010000001.1"/>
</dbReference>